<dbReference type="InterPro" id="IPR029753">
    <property type="entry name" value="D-isomer_DH_CS"/>
</dbReference>
<comment type="similarity">
    <text evidence="1 3">Belongs to the D-isomer specific 2-hydroxyacid dehydrogenase family.</text>
</comment>
<dbReference type="Proteomes" id="UP000095728">
    <property type="component" value="Unassembled WGS sequence"/>
</dbReference>
<dbReference type="PROSITE" id="PS00065">
    <property type="entry name" value="D_2_HYDROXYACID_DH_1"/>
    <property type="match status" value="1"/>
</dbReference>
<keyword evidence="7" id="KW-1185">Reference proteome</keyword>
<dbReference type="AlphaFoldDB" id="A0A1E5RH91"/>
<feature type="domain" description="D-isomer specific 2-hydroxyacid dehydrogenase NAD-binding" evidence="5">
    <location>
        <begin position="126"/>
        <end position="304"/>
    </location>
</feature>
<organism evidence="6 7">
    <name type="scientific">Hanseniaspora osmophila</name>
    <dbReference type="NCBI Taxonomy" id="56408"/>
    <lineage>
        <taxon>Eukaryota</taxon>
        <taxon>Fungi</taxon>
        <taxon>Dikarya</taxon>
        <taxon>Ascomycota</taxon>
        <taxon>Saccharomycotina</taxon>
        <taxon>Saccharomycetes</taxon>
        <taxon>Saccharomycodales</taxon>
        <taxon>Saccharomycodaceae</taxon>
        <taxon>Hanseniaspora</taxon>
    </lineage>
</organism>
<dbReference type="InterPro" id="IPR050223">
    <property type="entry name" value="D-isomer_2-hydroxyacid_DH"/>
</dbReference>
<dbReference type="EMBL" id="LPNM01000006">
    <property type="protein sequence ID" value="OEJ86278.1"/>
    <property type="molecule type" value="Genomic_DNA"/>
</dbReference>
<dbReference type="OrthoDB" id="9991913at2759"/>
<evidence type="ECO:0000313" key="6">
    <source>
        <dbReference type="EMBL" id="OEJ86278.1"/>
    </source>
</evidence>
<dbReference type="SUPFAM" id="SSF51735">
    <property type="entry name" value="NAD(P)-binding Rossmann-fold domains"/>
    <property type="match status" value="1"/>
</dbReference>
<sequence>MSKPIVLRLGDIRYAQAAWKKFGQEYDVIAIDSTSGYTREKFLKELQDPASKLSKVSVITRTFPSVQQTGLFDKELCDALPSSVKAICHNGAGYDQIQVEHFLERGIQVSNVPELVNNSTADTHVFLLLGALRNFKKGMLQLDAGNWNKDCAPGYDPCEKGVVGVLGLGGIGRCVVQRLKAFGFTKFLYHNRHRLQDPELENGCEYVSFDELLAKSDVLSINIPLNAKTRHIINADAFAKMKNGVVVVNTARGAVIDEQELINNLKSGKVASCGLDVFEHEPNVNKQNNELLSLSNCFALPHQGTNSVHTIKIMEEFVVENAESYLTSGKVKTIVPEMKGKF</sequence>
<dbReference type="GO" id="GO:0016618">
    <property type="term" value="F:hydroxypyruvate reductase [NAD(P)H] activity"/>
    <property type="evidence" value="ECO:0007669"/>
    <property type="project" value="TreeGrafter"/>
</dbReference>
<dbReference type="Gene3D" id="3.40.50.720">
    <property type="entry name" value="NAD(P)-binding Rossmann-like Domain"/>
    <property type="match status" value="2"/>
</dbReference>
<evidence type="ECO:0000259" key="4">
    <source>
        <dbReference type="Pfam" id="PF00389"/>
    </source>
</evidence>
<dbReference type="InterPro" id="IPR029752">
    <property type="entry name" value="D-isomer_DH_CS1"/>
</dbReference>
<evidence type="ECO:0000256" key="1">
    <source>
        <dbReference type="ARBA" id="ARBA00005854"/>
    </source>
</evidence>
<dbReference type="GO" id="GO:0051287">
    <property type="term" value="F:NAD binding"/>
    <property type="evidence" value="ECO:0007669"/>
    <property type="project" value="InterPro"/>
</dbReference>
<dbReference type="PROSITE" id="PS00671">
    <property type="entry name" value="D_2_HYDROXYACID_DH_3"/>
    <property type="match status" value="1"/>
</dbReference>
<feature type="domain" description="D-isomer specific 2-hydroxyacid dehydrogenase catalytic" evidence="4">
    <location>
        <begin position="69"/>
        <end position="335"/>
    </location>
</feature>
<dbReference type="GO" id="GO:0005829">
    <property type="term" value="C:cytosol"/>
    <property type="evidence" value="ECO:0007669"/>
    <property type="project" value="TreeGrafter"/>
</dbReference>
<evidence type="ECO:0000256" key="2">
    <source>
        <dbReference type="ARBA" id="ARBA00023002"/>
    </source>
</evidence>
<dbReference type="Pfam" id="PF00389">
    <property type="entry name" value="2-Hacid_dh"/>
    <property type="match status" value="1"/>
</dbReference>
<dbReference type="PANTHER" id="PTHR10996:SF257">
    <property type="entry name" value="GLYOXYLATE REDUCTASE 1"/>
    <property type="match status" value="1"/>
</dbReference>
<proteinExistence type="inferred from homology"/>
<dbReference type="InParanoid" id="A0A1E5RH91"/>
<comment type="caution">
    <text evidence="6">The sequence shown here is derived from an EMBL/GenBank/DDBJ whole genome shotgun (WGS) entry which is preliminary data.</text>
</comment>
<dbReference type="Pfam" id="PF02826">
    <property type="entry name" value="2-Hacid_dh_C"/>
    <property type="match status" value="1"/>
</dbReference>
<reference evidence="7" key="1">
    <citation type="journal article" date="2016" name="Genome Announc.">
        <title>Genome sequences of three species of Hanseniaspora isolated from spontaneous wine fermentations.</title>
        <authorList>
            <person name="Sternes P.R."/>
            <person name="Lee D."/>
            <person name="Kutyna D.R."/>
            <person name="Borneman A.R."/>
        </authorList>
    </citation>
    <scope>NUCLEOTIDE SEQUENCE [LARGE SCALE GENOMIC DNA]</scope>
    <source>
        <strain evidence="7">AWRI3579</strain>
    </source>
</reference>
<dbReference type="InterPro" id="IPR006140">
    <property type="entry name" value="D-isomer_DH_NAD-bd"/>
</dbReference>
<gene>
    <name evidence="6" type="ORF">AWRI3579_g1589</name>
</gene>
<dbReference type="InterPro" id="IPR006139">
    <property type="entry name" value="D-isomer_2_OHA_DH_cat_dom"/>
</dbReference>
<accession>A0A1E5RH91</accession>
<dbReference type="PROSITE" id="PS00670">
    <property type="entry name" value="D_2_HYDROXYACID_DH_2"/>
    <property type="match status" value="1"/>
</dbReference>
<protein>
    <submittedName>
        <fullName evidence="6">Glyoxylate reductase 1</fullName>
    </submittedName>
</protein>
<dbReference type="FunFam" id="3.40.50.720:FF:000026">
    <property type="entry name" value="Glyoxylate/hydroxypyruvate reductase B"/>
    <property type="match status" value="1"/>
</dbReference>
<keyword evidence="2 3" id="KW-0560">Oxidoreductase</keyword>
<dbReference type="FunCoup" id="A0A1E5RH91">
    <property type="interactions" value="464"/>
</dbReference>
<evidence type="ECO:0000256" key="3">
    <source>
        <dbReference type="RuleBase" id="RU003719"/>
    </source>
</evidence>
<dbReference type="PANTHER" id="PTHR10996">
    <property type="entry name" value="2-HYDROXYACID DEHYDROGENASE-RELATED"/>
    <property type="match status" value="1"/>
</dbReference>
<name>A0A1E5RH91_9ASCO</name>
<dbReference type="CDD" id="cd12168">
    <property type="entry name" value="Mand_dh_like"/>
    <property type="match status" value="1"/>
</dbReference>
<evidence type="ECO:0000259" key="5">
    <source>
        <dbReference type="Pfam" id="PF02826"/>
    </source>
</evidence>
<dbReference type="STRING" id="56408.A0A1E5RH91"/>
<dbReference type="InterPro" id="IPR036291">
    <property type="entry name" value="NAD(P)-bd_dom_sf"/>
</dbReference>
<evidence type="ECO:0000313" key="7">
    <source>
        <dbReference type="Proteomes" id="UP000095728"/>
    </source>
</evidence>
<dbReference type="SUPFAM" id="SSF52283">
    <property type="entry name" value="Formate/glycerate dehydrogenase catalytic domain-like"/>
    <property type="match status" value="1"/>
</dbReference>
<dbReference type="GO" id="GO:0030267">
    <property type="term" value="F:glyoxylate reductase (NADPH) activity"/>
    <property type="evidence" value="ECO:0007669"/>
    <property type="project" value="TreeGrafter"/>
</dbReference>